<evidence type="ECO:0000313" key="7">
    <source>
        <dbReference type="Proteomes" id="UP000053201"/>
    </source>
</evidence>
<name>A0A0L0H472_SPIPD</name>
<dbReference type="InParanoid" id="A0A0L0H472"/>
<accession>A0A0L0H472</accession>
<dbReference type="InterPro" id="IPR012349">
    <property type="entry name" value="Split_barrel_FMN-bd"/>
</dbReference>
<keyword evidence="7" id="KW-1185">Reference proteome</keyword>
<protein>
    <recommendedName>
        <fullName evidence="5">Flavin reductase like domain-containing protein</fullName>
    </recommendedName>
</protein>
<dbReference type="GeneID" id="27691607"/>
<dbReference type="InterPro" id="IPR002563">
    <property type="entry name" value="Flavin_Rdtase-like_dom"/>
</dbReference>
<dbReference type="STRING" id="645134.A0A0L0H472"/>
<dbReference type="eggNOG" id="ENOG502S020">
    <property type="taxonomic scope" value="Eukaryota"/>
</dbReference>
<dbReference type="SUPFAM" id="SSF50475">
    <property type="entry name" value="FMN-binding split barrel"/>
    <property type="match status" value="1"/>
</dbReference>
<reference evidence="6 7" key="1">
    <citation type="submission" date="2009-08" db="EMBL/GenBank/DDBJ databases">
        <title>The Genome Sequence of Spizellomyces punctatus strain DAOM BR117.</title>
        <authorList>
            <consortium name="The Broad Institute Genome Sequencing Platform"/>
            <person name="Russ C."/>
            <person name="Cuomo C."/>
            <person name="Shea T."/>
            <person name="Young S.K."/>
            <person name="Zeng Q."/>
            <person name="Koehrsen M."/>
            <person name="Haas B."/>
            <person name="Borodovsky M."/>
            <person name="Guigo R."/>
            <person name="Alvarado L."/>
            <person name="Berlin A."/>
            <person name="Bochicchio J."/>
            <person name="Borenstein D."/>
            <person name="Chapman S."/>
            <person name="Chen Z."/>
            <person name="Engels R."/>
            <person name="Freedman E."/>
            <person name="Gellesch M."/>
            <person name="Goldberg J."/>
            <person name="Griggs A."/>
            <person name="Gujja S."/>
            <person name="Heiman D."/>
            <person name="Hepburn T."/>
            <person name="Howarth C."/>
            <person name="Jen D."/>
            <person name="Larson L."/>
            <person name="Lewis B."/>
            <person name="Mehta T."/>
            <person name="Park D."/>
            <person name="Pearson M."/>
            <person name="Roberts A."/>
            <person name="Saif S."/>
            <person name="Shenoy N."/>
            <person name="Sisk P."/>
            <person name="Stolte C."/>
            <person name="Sykes S."/>
            <person name="Thomson T."/>
            <person name="Walk T."/>
            <person name="White J."/>
            <person name="Yandava C."/>
            <person name="Burger G."/>
            <person name="Gray M.W."/>
            <person name="Holland P.W.H."/>
            <person name="King N."/>
            <person name="Lang F.B.F."/>
            <person name="Roger A.J."/>
            <person name="Ruiz-Trillo I."/>
            <person name="Lander E."/>
            <person name="Nusbaum C."/>
        </authorList>
    </citation>
    <scope>NUCLEOTIDE SEQUENCE [LARGE SCALE GENOMIC DNA]</scope>
    <source>
        <strain evidence="6 7">DAOM BR117</strain>
    </source>
</reference>
<evidence type="ECO:0000256" key="4">
    <source>
        <dbReference type="ARBA" id="ARBA00038054"/>
    </source>
</evidence>
<dbReference type="SMART" id="SM00903">
    <property type="entry name" value="Flavin_Reduct"/>
    <property type="match status" value="1"/>
</dbReference>
<keyword evidence="3" id="KW-0288">FMN</keyword>
<evidence type="ECO:0000256" key="1">
    <source>
        <dbReference type="ARBA" id="ARBA00001917"/>
    </source>
</evidence>
<dbReference type="EMBL" id="KQ257470">
    <property type="protein sequence ID" value="KNC96290.1"/>
    <property type="molecule type" value="Genomic_DNA"/>
</dbReference>
<evidence type="ECO:0000259" key="5">
    <source>
        <dbReference type="SMART" id="SM00903"/>
    </source>
</evidence>
<dbReference type="RefSeq" id="XP_016604330.1">
    <property type="nucleotide sequence ID" value="XM_016756597.1"/>
</dbReference>
<sequence>MLISKPHNKCKRTVGGLLSTTVPRLYLPAVGITFCFPPNNYHRSLGSMTATTTGVPPFDEAAAFHLTTPPHPTWTEGINQPAPPSHGETLTLDPLQLAKPSCYKFLISSVVPRPIALVSTQDPETNIVNVAPFSYFNVVCHDPPTVMVSINYGRNGKKDTLRNILSSSEFVVNTMSEHFVESANHTTTNYPPHTSELPDSGLTAVPSDVIRPPRIAESAVSFECKVTHINILHNKEGKPTSGVVLGEIVRIHVKKGVYNEETGVVDLKEYRPVSRLGGVMYGRVIDGFELPRRVLNS</sequence>
<dbReference type="AlphaFoldDB" id="A0A0L0H472"/>
<evidence type="ECO:0000313" key="6">
    <source>
        <dbReference type="EMBL" id="KNC96290.1"/>
    </source>
</evidence>
<dbReference type="PANTHER" id="PTHR33798">
    <property type="entry name" value="FLAVOPROTEIN OXYGENASE"/>
    <property type="match status" value="1"/>
</dbReference>
<dbReference type="GO" id="GO:0010181">
    <property type="term" value="F:FMN binding"/>
    <property type="evidence" value="ECO:0007669"/>
    <property type="project" value="InterPro"/>
</dbReference>
<feature type="domain" description="Flavin reductase like" evidence="5">
    <location>
        <begin position="108"/>
        <end position="260"/>
    </location>
</feature>
<comment type="similarity">
    <text evidence="4">Belongs to the flavoredoxin family.</text>
</comment>
<dbReference type="Pfam" id="PF01613">
    <property type="entry name" value="Flavin_Reduct"/>
    <property type="match status" value="1"/>
</dbReference>
<dbReference type="Proteomes" id="UP000053201">
    <property type="component" value="Unassembled WGS sequence"/>
</dbReference>
<gene>
    <name evidence="6" type="ORF">SPPG_08442</name>
</gene>
<comment type="cofactor">
    <cofactor evidence="1">
        <name>FMN</name>
        <dbReference type="ChEBI" id="CHEBI:58210"/>
    </cofactor>
</comment>
<proteinExistence type="inferred from homology"/>
<dbReference type="PANTHER" id="PTHR33798:SF5">
    <property type="entry name" value="FLAVIN REDUCTASE LIKE DOMAIN-CONTAINING PROTEIN"/>
    <property type="match status" value="1"/>
</dbReference>
<organism evidence="6 7">
    <name type="scientific">Spizellomyces punctatus (strain DAOM BR117)</name>
    <dbReference type="NCBI Taxonomy" id="645134"/>
    <lineage>
        <taxon>Eukaryota</taxon>
        <taxon>Fungi</taxon>
        <taxon>Fungi incertae sedis</taxon>
        <taxon>Chytridiomycota</taxon>
        <taxon>Chytridiomycota incertae sedis</taxon>
        <taxon>Chytridiomycetes</taxon>
        <taxon>Spizellomycetales</taxon>
        <taxon>Spizellomycetaceae</taxon>
        <taxon>Spizellomyces</taxon>
    </lineage>
</organism>
<dbReference type="Gene3D" id="2.30.110.10">
    <property type="entry name" value="Electron Transport, Fmn-binding Protein, Chain A"/>
    <property type="match status" value="1"/>
</dbReference>
<keyword evidence="2" id="KW-0285">Flavoprotein</keyword>
<evidence type="ECO:0000256" key="3">
    <source>
        <dbReference type="ARBA" id="ARBA00022643"/>
    </source>
</evidence>
<dbReference type="OMA" id="GNLIICE"/>
<dbReference type="VEuPathDB" id="FungiDB:SPPG_08442"/>
<dbReference type="OrthoDB" id="10250990at2759"/>
<evidence type="ECO:0000256" key="2">
    <source>
        <dbReference type="ARBA" id="ARBA00022630"/>
    </source>
</evidence>